<keyword evidence="1" id="KW-0472">Membrane</keyword>
<dbReference type="EMBL" id="LR134173">
    <property type="protein sequence ID" value="VEB39146.1"/>
    <property type="molecule type" value="Genomic_DNA"/>
</dbReference>
<dbReference type="Proteomes" id="UP000054921">
    <property type="component" value="Unassembled WGS sequence"/>
</dbReference>
<reference evidence="2 4" key="1">
    <citation type="submission" date="2015-11" db="EMBL/GenBank/DDBJ databases">
        <title>Genomic analysis of 38 Legionella species identifies large and diverse effector repertoires.</title>
        <authorList>
            <person name="Burstein D."/>
            <person name="Amaro F."/>
            <person name="Zusman T."/>
            <person name="Lifshitz Z."/>
            <person name="Cohen O."/>
            <person name="Gilbert J.A."/>
            <person name="Pupko T."/>
            <person name="Shuman H.A."/>
            <person name="Segal G."/>
        </authorList>
    </citation>
    <scope>NUCLEOTIDE SEQUENCE [LARGE SCALE GENOMIC DNA]</scope>
    <source>
        <strain evidence="2 4">ORW</strain>
    </source>
</reference>
<dbReference type="AlphaFoldDB" id="A0A0W0SAS4"/>
<dbReference type="EMBL" id="LNXW01000013">
    <property type="protein sequence ID" value="KTC80434.1"/>
    <property type="molecule type" value="Genomic_DNA"/>
</dbReference>
<evidence type="ECO:0000313" key="2">
    <source>
        <dbReference type="EMBL" id="KTC80434.1"/>
    </source>
</evidence>
<reference evidence="3 5" key="2">
    <citation type="submission" date="2018-12" db="EMBL/GenBank/DDBJ databases">
        <authorList>
            <consortium name="Pathogen Informatics"/>
        </authorList>
    </citation>
    <scope>NUCLEOTIDE SEQUENCE [LARGE SCALE GENOMIC DNA]</scope>
    <source>
        <strain evidence="3 5">NCTC11976</strain>
    </source>
</reference>
<organism evidence="2 4">
    <name type="scientific">Legionella cherrii</name>
    <dbReference type="NCBI Taxonomy" id="28084"/>
    <lineage>
        <taxon>Bacteria</taxon>
        <taxon>Pseudomonadati</taxon>
        <taxon>Pseudomonadota</taxon>
        <taxon>Gammaproteobacteria</taxon>
        <taxon>Legionellales</taxon>
        <taxon>Legionellaceae</taxon>
        <taxon>Legionella</taxon>
    </lineage>
</organism>
<dbReference type="STRING" id="28084.Lche_2454"/>
<keyword evidence="5" id="KW-1185">Reference proteome</keyword>
<feature type="transmembrane region" description="Helical" evidence="1">
    <location>
        <begin position="48"/>
        <end position="66"/>
    </location>
</feature>
<evidence type="ECO:0000313" key="5">
    <source>
        <dbReference type="Proteomes" id="UP000277577"/>
    </source>
</evidence>
<protein>
    <submittedName>
        <fullName evidence="2">Uncharacterized protein</fullName>
    </submittedName>
</protein>
<dbReference type="Proteomes" id="UP000277577">
    <property type="component" value="Chromosome"/>
</dbReference>
<keyword evidence="1" id="KW-0812">Transmembrane</keyword>
<evidence type="ECO:0000313" key="4">
    <source>
        <dbReference type="Proteomes" id="UP000054921"/>
    </source>
</evidence>
<sequence>MELGMTVNDTALTGSIKLKMNLDAAKPNSDFAFTQTTITMLRALSPHYSSTVISIFFSTAISFLGIEISKTPCLYLALIFASSAVCGKLKRR</sequence>
<accession>A0A0W0SAS4</accession>
<gene>
    <name evidence="2" type="ORF">Lche_2454</name>
    <name evidence="3" type="ORF">NCTC11976_03097</name>
</gene>
<evidence type="ECO:0000313" key="3">
    <source>
        <dbReference type="EMBL" id="VEB39146.1"/>
    </source>
</evidence>
<proteinExistence type="predicted"/>
<name>A0A0W0SAS4_9GAMM</name>
<keyword evidence="1" id="KW-1133">Transmembrane helix</keyword>
<evidence type="ECO:0000256" key="1">
    <source>
        <dbReference type="SAM" id="Phobius"/>
    </source>
</evidence>